<dbReference type="InterPro" id="IPR021765">
    <property type="entry name" value="UstYa-like"/>
</dbReference>
<evidence type="ECO:0000313" key="4">
    <source>
        <dbReference type="Proteomes" id="UP000325395"/>
    </source>
</evidence>
<keyword evidence="2" id="KW-0472">Membrane</keyword>
<dbReference type="PANTHER" id="PTHR33365:SF6">
    <property type="entry name" value="OXIDASE USTYA"/>
    <property type="match status" value="1"/>
</dbReference>
<keyword evidence="2" id="KW-0812">Transmembrane</keyword>
<dbReference type="Proteomes" id="UP000325395">
    <property type="component" value="Unassembled WGS sequence"/>
</dbReference>
<organism evidence="3 4">
    <name type="scientific">Aspergillus pseudocaelatus</name>
    <dbReference type="NCBI Taxonomy" id="1825620"/>
    <lineage>
        <taxon>Eukaryota</taxon>
        <taxon>Fungi</taxon>
        <taxon>Dikarya</taxon>
        <taxon>Ascomycota</taxon>
        <taxon>Pezizomycotina</taxon>
        <taxon>Eurotiomycetes</taxon>
        <taxon>Eurotiomycetidae</taxon>
        <taxon>Eurotiales</taxon>
        <taxon>Aspergillaceae</taxon>
        <taxon>Aspergillus</taxon>
        <taxon>Aspergillus subgen. Circumdati</taxon>
    </lineage>
</organism>
<sequence>MRQTEEVEYELLPSDHDAQKTWEARERAVFPARLDSHCLVGILLISVLINVALVLGWTSSRDELFASKQPVWASSRYQREEVKLGFTVENAMWWNTNYSGPNESEVSGLWHNEIPWESGIIAIDKQQANMLGLPESQSFPWDVTKGIYILNAHHILHCIRNLYISIEEYRYNRPQSVTYPHILHCLDSIRVETMCAADDTLRYIPLNNVSGFKPGDGQKRMCRDWHQMQSFVENHDPCYRQQFFGSITAMSGFAMGSASGIGIGLAIAVAAIK</sequence>
<feature type="transmembrane region" description="Helical" evidence="2">
    <location>
        <begin position="249"/>
        <end position="272"/>
    </location>
</feature>
<accession>A0ABQ6X044</accession>
<protein>
    <recommendedName>
        <fullName evidence="5">Tat pathway signal sequence</fullName>
    </recommendedName>
</protein>
<name>A0ABQ6X044_9EURO</name>
<evidence type="ECO:0000313" key="3">
    <source>
        <dbReference type="EMBL" id="KAE8421411.1"/>
    </source>
</evidence>
<evidence type="ECO:0000256" key="1">
    <source>
        <dbReference type="ARBA" id="ARBA00035112"/>
    </source>
</evidence>
<comment type="similarity">
    <text evidence="1">Belongs to the ustYa family.</text>
</comment>
<keyword evidence="4" id="KW-1185">Reference proteome</keyword>
<dbReference type="PANTHER" id="PTHR33365">
    <property type="entry name" value="YALI0B05434P"/>
    <property type="match status" value="1"/>
</dbReference>
<evidence type="ECO:0008006" key="5">
    <source>
        <dbReference type="Google" id="ProtNLM"/>
    </source>
</evidence>
<gene>
    <name evidence="3" type="ORF">BDV36DRAFT_292337</name>
</gene>
<dbReference type="Pfam" id="PF11807">
    <property type="entry name" value="UstYa"/>
    <property type="match status" value="1"/>
</dbReference>
<proteinExistence type="inferred from homology"/>
<evidence type="ECO:0000256" key="2">
    <source>
        <dbReference type="SAM" id="Phobius"/>
    </source>
</evidence>
<dbReference type="EMBL" id="ML735701">
    <property type="protein sequence ID" value="KAE8421411.1"/>
    <property type="molecule type" value="Genomic_DNA"/>
</dbReference>
<feature type="transmembrane region" description="Helical" evidence="2">
    <location>
        <begin position="39"/>
        <end position="58"/>
    </location>
</feature>
<reference evidence="3 4" key="1">
    <citation type="submission" date="2019-04" db="EMBL/GenBank/DDBJ databases">
        <authorList>
            <consortium name="DOE Joint Genome Institute"/>
            <person name="Mondo S."/>
            <person name="Kjaerbolling I."/>
            <person name="Vesth T."/>
            <person name="Frisvad J.C."/>
            <person name="Nybo J.L."/>
            <person name="Theobald S."/>
            <person name="Kildgaard S."/>
            <person name="Isbrandt T."/>
            <person name="Kuo A."/>
            <person name="Sato A."/>
            <person name="Lyhne E.K."/>
            <person name="Kogle M.E."/>
            <person name="Wiebenga A."/>
            <person name="Kun R.S."/>
            <person name="Lubbers R.J."/>
            <person name="Makela M.R."/>
            <person name="Barry K."/>
            <person name="Chovatia M."/>
            <person name="Clum A."/>
            <person name="Daum C."/>
            <person name="Haridas S."/>
            <person name="He G."/>
            <person name="LaButti K."/>
            <person name="Lipzen A."/>
            <person name="Riley R."/>
            <person name="Salamov A."/>
            <person name="Simmons B.A."/>
            <person name="Magnuson J.K."/>
            <person name="Henrissat B."/>
            <person name="Mortensen U.H."/>
            <person name="Larsen T.O."/>
            <person name="Devries R.P."/>
            <person name="Grigoriev I.V."/>
            <person name="Machida M."/>
            <person name="Baker S.E."/>
            <person name="Andersen M.R."/>
            <person name="Cantor M.N."/>
            <person name="Hua S.X."/>
        </authorList>
    </citation>
    <scope>NUCLEOTIDE SEQUENCE [LARGE SCALE GENOMIC DNA]</scope>
    <source>
        <strain evidence="3 4">CBS 117616</strain>
    </source>
</reference>
<keyword evidence="2" id="KW-1133">Transmembrane helix</keyword>